<accession>A0ABT5XHR6</accession>
<name>A0ABT5XHR6_9EURY</name>
<comment type="caution">
    <text evidence="1">The sequence shown here is derived from an EMBL/GenBank/DDBJ whole genome shotgun (WGS) entry which is preliminary data.</text>
</comment>
<protein>
    <recommendedName>
        <fullName evidence="3">DUF2283 domain-containing protein</fullName>
    </recommendedName>
</protein>
<keyword evidence="2" id="KW-1185">Reference proteome</keyword>
<evidence type="ECO:0000313" key="2">
    <source>
        <dbReference type="Proteomes" id="UP001215956"/>
    </source>
</evidence>
<dbReference type="Proteomes" id="UP001215956">
    <property type="component" value="Unassembled WGS sequence"/>
</dbReference>
<sequence length="84" mass="9859">MGQTDYLEVRKEYKTGITYPESKSVIYPFDKYEIEVELTSDGKFLGITGISVNKDFRSYAQRLNSYGYIDLDKYYSEDDEEIPE</sequence>
<evidence type="ECO:0008006" key="3">
    <source>
        <dbReference type="Google" id="ProtNLM"/>
    </source>
</evidence>
<dbReference type="RefSeq" id="WP_316969953.1">
    <property type="nucleotide sequence ID" value="NZ_JARFPL010000057.1"/>
</dbReference>
<organism evidence="1 2">
    <name type="scientific">Candidatus Methanocrinis alkalitolerans</name>
    <dbReference type="NCBI Taxonomy" id="3033395"/>
    <lineage>
        <taxon>Archaea</taxon>
        <taxon>Methanobacteriati</taxon>
        <taxon>Methanobacteriota</taxon>
        <taxon>Stenosarchaea group</taxon>
        <taxon>Methanomicrobia</taxon>
        <taxon>Methanotrichales</taxon>
        <taxon>Methanotrichaceae</taxon>
        <taxon>Methanocrinis</taxon>
    </lineage>
</organism>
<proteinExistence type="predicted"/>
<dbReference type="EMBL" id="JARFPL010000057">
    <property type="protein sequence ID" value="MDF0594260.1"/>
    <property type="molecule type" value="Genomic_DNA"/>
</dbReference>
<reference evidence="1 2" key="1">
    <citation type="submission" date="2023-03" db="EMBL/GenBank/DDBJ databases">
        <title>Whole genome sequencing of Methanotrichaceae archaeon M04Ac.</title>
        <authorList>
            <person name="Khomyakova M.A."/>
            <person name="Merkel A.Y."/>
            <person name="Slobodkin A.I."/>
        </authorList>
    </citation>
    <scope>NUCLEOTIDE SEQUENCE [LARGE SCALE GENOMIC DNA]</scope>
    <source>
        <strain evidence="1 2">M04Ac</strain>
    </source>
</reference>
<evidence type="ECO:0000313" key="1">
    <source>
        <dbReference type="EMBL" id="MDF0594260.1"/>
    </source>
</evidence>
<gene>
    <name evidence="1" type="ORF">P0O24_11790</name>
</gene>